<evidence type="ECO:0000313" key="3">
    <source>
        <dbReference type="EMBL" id="CAI4013672.1"/>
    </source>
</evidence>
<comment type="caution">
    <text evidence="3">The sequence shown here is derived from an EMBL/GenBank/DDBJ whole genome shotgun (WGS) entry which is preliminary data.</text>
</comment>
<dbReference type="PANTHER" id="PTHR18945">
    <property type="entry name" value="NEUROTRANSMITTER GATED ION CHANNEL"/>
    <property type="match status" value="1"/>
</dbReference>
<evidence type="ECO:0000313" key="6">
    <source>
        <dbReference type="Proteomes" id="UP001152797"/>
    </source>
</evidence>
<evidence type="ECO:0000256" key="2">
    <source>
        <dbReference type="SAM" id="Phobius"/>
    </source>
</evidence>
<comment type="subcellular location">
    <subcellularLocation>
        <location evidence="1">Membrane</location>
        <topology evidence="1">Multi-pass membrane protein</topology>
    </subcellularLocation>
</comment>
<keyword evidence="2" id="KW-1133">Transmembrane helix</keyword>
<dbReference type="InterPro" id="IPR036734">
    <property type="entry name" value="Neur_chan_lig-bd_sf"/>
</dbReference>
<dbReference type="InterPro" id="IPR036719">
    <property type="entry name" value="Neuro-gated_channel_TM_sf"/>
</dbReference>
<keyword evidence="2" id="KW-0472">Membrane</keyword>
<feature type="transmembrane region" description="Helical" evidence="2">
    <location>
        <begin position="339"/>
        <end position="356"/>
    </location>
</feature>
<dbReference type="AlphaFoldDB" id="A0A9P1DNI4"/>
<dbReference type="GO" id="GO:0004888">
    <property type="term" value="F:transmembrane signaling receptor activity"/>
    <property type="evidence" value="ECO:0007669"/>
    <property type="project" value="InterPro"/>
</dbReference>
<gene>
    <name evidence="3" type="ORF">C1SCF055_LOCUS38628</name>
</gene>
<dbReference type="InterPro" id="IPR038050">
    <property type="entry name" value="Neuro_actylchol_rec"/>
</dbReference>
<reference evidence="4" key="2">
    <citation type="submission" date="2024-04" db="EMBL/GenBank/DDBJ databases">
        <authorList>
            <person name="Chen Y."/>
            <person name="Shah S."/>
            <person name="Dougan E. K."/>
            <person name="Thang M."/>
            <person name="Chan C."/>
        </authorList>
    </citation>
    <scope>NUCLEOTIDE SEQUENCE [LARGE SCALE GENOMIC DNA]</scope>
</reference>
<sequence>MHELQGYNVNHDETKMHELQGYNVNDDETKMHELHQTYGTLLSEEQNLKIRVTIHQILAVDLDQETFTMELDVCFRWKDPRLRNAKTRVWLPRESTLKGRQTCEGSTCYCRGGLRGQRCSKLPFVLGIFKEEKGKDYIKVEDKNGGYHDWQLLSSFIYKEEPNFSDLGQLFRGDRGGSSIVTFSKLMEEPTVLNDFQRLSNGETGETVLFRKLRADFKENMELEHFPFDRQLLQFTITASVPVSMLKLEVDEKVKSVCRVEDLPEYKVNEDENEAVGILKEKTIAPNVNNKQYSQVKVMVHLQRKPQKYMVNIVFMVYMLVFASCSSFVIPLEKTGDRIASIITFILTIMALKYVINDELPGKDYQTWLDYYLLISYVLLTLPALELLALQVLHVLWRSIDPDESLDVISAKHEGLDLAFAIVFFSFWNGSHLVLWLTYKFCPECFYHSWDKVRATQDHYPDQSVRAEETTRPRIAQVT</sequence>
<accession>A0A9P1DNI4</accession>
<proteinExistence type="predicted"/>
<evidence type="ECO:0000256" key="1">
    <source>
        <dbReference type="ARBA" id="ARBA00004141"/>
    </source>
</evidence>
<dbReference type="SUPFAM" id="SSF90112">
    <property type="entry name" value="Neurotransmitter-gated ion-channel transmembrane pore"/>
    <property type="match status" value="1"/>
</dbReference>
<dbReference type="OrthoDB" id="422080at2759"/>
<feature type="transmembrane region" description="Helical" evidence="2">
    <location>
        <begin position="371"/>
        <end position="397"/>
    </location>
</feature>
<reference evidence="3" key="1">
    <citation type="submission" date="2022-10" db="EMBL/GenBank/DDBJ databases">
        <authorList>
            <person name="Chen Y."/>
            <person name="Dougan E. K."/>
            <person name="Chan C."/>
            <person name="Rhodes N."/>
            <person name="Thang M."/>
        </authorList>
    </citation>
    <scope>NUCLEOTIDE SEQUENCE</scope>
</reference>
<keyword evidence="6" id="KW-1185">Reference proteome</keyword>
<dbReference type="EMBL" id="CAMXCT010005979">
    <property type="protein sequence ID" value="CAI4013672.1"/>
    <property type="molecule type" value="Genomic_DNA"/>
</dbReference>
<dbReference type="Proteomes" id="UP001152797">
    <property type="component" value="Unassembled WGS sequence"/>
</dbReference>
<organism evidence="3">
    <name type="scientific">Cladocopium goreaui</name>
    <dbReference type="NCBI Taxonomy" id="2562237"/>
    <lineage>
        <taxon>Eukaryota</taxon>
        <taxon>Sar</taxon>
        <taxon>Alveolata</taxon>
        <taxon>Dinophyceae</taxon>
        <taxon>Suessiales</taxon>
        <taxon>Symbiodiniaceae</taxon>
        <taxon>Cladocopium</taxon>
    </lineage>
</organism>
<keyword evidence="2" id="KW-0812">Transmembrane</keyword>
<dbReference type="GO" id="GO:0016020">
    <property type="term" value="C:membrane"/>
    <property type="evidence" value="ECO:0007669"/>
    <property type="project" value="UniProtKB-SubCell"/>
</dbReference>
<evidence type="ECO:0000313" key="5">
    <source>
        <dbReference type="EMBL" id="CAL4800984.1"/>
    </source>
</evidence>
<dbReference type="EMBL" id="CAMXCT030005979">
    <property type="protein sequence ID" value="CAL4800984.1"/>
    <property type="molecule type" value="Genomic_DNA"/>
</dbReference>
<protein>
    <submittedName>
        <fullName evidence="5">Cys-loop ligand-gated ion channel (ELIC)</fullName>
    </submittedName>
</protein>
<dbReference type="EMBL" id="CAMXCT020005979">
    <property type="protein sequence ID" value="CAL1167047.1"/>
    <property type="molecule type" value="Genomic_DNA"/>
</dbReference>
<dbReference type="InterPro" id="IPR006201">
    <property type="entry name" value="Neur_channel"/>
</dbReference>
<dbReference type="GO" id="GO:0005230">
    <property type="term" value="F:extracellular ligand-gated monoatomic ion channel activity"/>
    <property type="evidence" value="ECO:0007669"/>
    <property type="project" value="InterPro"/>
</dbReference>
<feature type="transmembrane region" description="Helical" evidence="2">
    <location>
        <begin position="309"/>
        <end position="332"/>
    </location>
</feature>
<dbReference type="Gene3D" id="2.70.170.10">
    <property type="entry name" value="Neurotransmitter-gated ion-channel ligand-binding domain"/>
    <property type="match status" value="1"/>
</dbReference>
<dbReference type="Gene3D" id="1.20.58.390">
    <property type="entry name" value="Neurotransmitter-gated ion-channel transmembrane domain"/>
    <property type="match status" value="1"/>
</dbReference>
<evidence type="ECO:0000313" key="4">
    <source>
        <dbReference type="EMBL" id="CAL1167047.1"/>
    </source>
</evidence>
<name>A0A9P1DNI4_9DINO</name>